<dbReference type="SUPFAM" id="SSF161098">
    <property type="entry name" value="MetI-like"/>
    <property type="match status" value="1"/>
</dbReference>
<dbReference type="GO" id="GO:0043190">
    <property type="term" value="C:ATP-binding cassette (ABC) transporter complex"/>
    <property type="evidence" value="ECO:0007669"/>
    <property type="project" value="InterPro"/>
</dbReference>
<sequence>MNLRLDFGVVLERWPLFLDGAWMTLQLAVLATLFGFALGALCAVGRRSGPPWLAKLCGGYVEAIRNTPLLVQIFLVYFGLASLGFSLSAFTVAALALTINVGAYTTEIMRAGFDSIPRGQLEAGECLGLSQRQVYWHVLLLPAMERVYPALTSQFVLLMLASSVTSQISAEELTAVANYIQSDTYRAFESYITVALFYLALSFVMRLGFWGLGLVLFPRRRRLGTPL</sequence>
<evidence type="ECO:0000259" key="9">
    <source>
        <dbReference type="PROSITE" id="PS50928"/>
    </source>
</evidence>
<dbReference type="PANTHER" id="PTHR30614">
    <property type="entry name" value="MEMBRANE COMPONENT OF AMINO ACID ABC TRANSPORTER"/>
    <property type="match status" value="1"/>
</dbReference>
<dbReference type="InterPro" id="IPR010065">
    <property type="entry name" value="AA_ABC_transptr_permease_3TM"/>
</dbReference>
<dbReference type="CDD" id="cd06261">
    <property type="entry name" value="TM_PBP2"/>
    <property type="match status" value="1"/>
</dbReference>
<dbReference type="Gene3D" id="1.10.3720.10">
    <property type="entry name" value="MetI-like"/>
    <property type="match status" value="1"/>
</dbReference>
<reference evidence="10 11" key="1">
    <citation type="submission" date="2017-10" db="EMBL/GenBank/DDBJ databases">
        <authorList>
            <person name="Banno H."/>
            <person name="Chua N.-H."/>
        </authorList>
    </citation>
    <scope>NUCLEOTIDE SEQUENCE [LARGE SCALE GENOMIC DNA]</scope>
    <source>
        <strain evidence="10 11">YW11</strain>
    </source>
</reference>
<feature type="transmembrane region" description="Helical" evidence="8">
    <location>
        <begin position="20"/>
        <end position="45"/>
    </location>
</feature>
<evidence type="ECO:0000256" key="1">
    <source>
        <dbReference type="ARBA" id="ARBA00004429"/>
    </source>
</evidence>
<dbReference type="PROSITE" id="PS50928">
    <property type="entry name" value="ABC_TM1"/>
    <property type="match status" value="1"/>
</dbReference>
<evidence type="ECO:0000313" key="11">
    <source>
        <dbReference type="Proteomes" id="UP000223527"/>
    </source>
</evidence>
<dbReference type="PANTHER" id="PTHR30614:SF35">
    <property type="entry name" value="ABC TRANSPORTER PERMEASE PROTEIN"/>
    <property type="match status" value="1"/>
</dbReference>
<dbReference type="Proteomes" id="UP000223527">
    <property type="component" value="Unassembled WGS sequence"/>
</dbReference>
<comment type="subcellular location">
    <subcellularLocation>
        <location evidence="1">Cell inner membrane</location>
        <topology evidence="1">Multi-pass membrane protein</topology>
    </subcellularLocation>
    <subcellularLocation>
        <location evidence="8">Cell membrane</location>
        <topology evidence="8">Multi-pass membrane protein</topology>
    </subcellularLocation>
</comment>
<dbReference type="AlphaFoldDB" id="A0A2C7ACM6"/>
<dbReference type="Pfam" id="PF00528">
    <property type="entry name" value="BPD_transp_1"/>
    <property type="match status" value="1"/>
</dbReference>
<evidence type="ECO:0000256" key="2">
    <source>
        <dbReference type="ARBA" id="ARBA00010072"/>
    </source>
</evidence>
<organism evidence="10 11">
    <name type="scientific">Teichococcus rhizosphaerae</name>
    <dbReference type="NCBI Taxonomy" id="1335062"/>
    <lineage>
        <taxon>Bacteria</taxon>
        <taxon>Pseudomonadati</taxon>
        <taxon>Pseudomonadota</taxon>
        <taxon>Alphaproteobacteria</taxon>
        <taxon>Acetobacterales</taxon>
        <taxon>Roseomonadaceae</taxon>
        <taxon>Roseomonas</taxon>
    </lineage>
</organism>
<dbReference type="InterPro" id="IPR043429">
    <property type="entry name" value="ArtM/GltK/GlnP/TcyL/YhdX-like"/>
</dbReference>
<dbReference type="NCBIfam" id="TIGR01726">
    <property type="entry name" value="HEQRo_perm_3TM"/>
    <property type="match status" value="1"/>
</dbReference>
<evidence type="ECO:0000256" key="5">
    <source>
        <dbReference type="ARBA" id="ARBA00022692"/>
    </source>
</evidence>
<name>A0A2C7ACM6_9PROT</name>
<dbReference type="GO" id="GO:0006865">
    <property type="term" value="P:amino acid transport"/>
    <property type="evidence" value="ECO:0007669"/>
    <property type="project" value="TreeGrafter"/>
</dbReference>
<comment type="caution">
    <text evidence="10">The sequence shown here is derived from an EMBL/GenBank/DDBJ whole genome shotgun (WGS) entry which is preliminary data.</text>
</comment>
<gene>
    <name evidence="10" type="ORF">CR162_09490</name>
</gene>
<evidence type="ECO:0000313" key="10">
    <source>
        <dbReference type="EMBL" id="PHK95185.1"/>
    </source>
</evidence>
<dbReference type="RefSeq" id="WP_099095313.1">
    <property type="nucleotide sequence ID" value="NZ_PDNU01000014.1"/>
</dbReference>
<accession>A0A2C7ACM6</accession>
<dbReference type="GO" id="GO:0022857">
    <property type="term" value="F:transmembrane transporter activity"/>
    <property type="evidence" value="ECO:0007669"/>
    <property type="project" value="InterPro"/>
</dbReference>
<protein>
    <submittedName>
        <fullName evidence="10">ABC transporter permease</fullName>
    </submittedName>
</protein>
<dbReference type="InterPro" id="IPR000515">
    <property type="entry name" value="MetI-like"/>
</dbReference>
<dbReference type="OrthoDB" id="7341446at2"/>
<evidence type="ECO:0000256" key="8">
    <source>
        <dbReference type="RuleBase" id="RU363032"/>
    </source>
</evidence>
<feature type="domain" description="ABC transmembrane type-1" evidence="9">
    <location>
        <begin position="21"/>
        <end position="209"/>
    </location>
</feature>
<comment type="similarity">
    <text evidence="2">Belongs to the binding-protein-dependent transport system permease family. HisMQ subfamily.</text>
</comment>
<evidence type="ECO:0000256" key="3">
    <source>
        <dbReference type="ARBA" id="ARBA00022448"/>
    </source>
</evidence>
<keyword evidence="5 8" id="KW-0812">Transmembrane</keyword>
<evidence type="ECO:0000256" key="6">
    <source>
        <dbReference type="ARBA" id="ARBA00022989"/>
    </source>
</evidence>
<dbReference type="InterPro" id="IPR035906">
    <property type="entry name" value="MetI-like_sf"/>
</dbReference>
<keyword evidence="11" id="KW-1185">Reference proteome</keyword>
<evidence type="ECO:0000256" key="7">
    <source>
        <dbReference type="ARBA" id="ARBA00023136"/>
    </source>
</evidence>
<keyword evidence="7 8" id="KW-0472">Membrane</keyword>
<keyword evidence="3 8" id="KW-0813">Transport</keyword>
<feature type="transmembrane region" description="Helical" evidence="8">
    <location>
        <begin position="74"/>
        <end position="99"/>
    </location>
</feature>
<proteinExistence type="inferred from homology"/>
<keyword evidence="4" id="KW-1003">Cell membrane</keyword>
<dbReference type="EMBL" id="PDNU01000014">
    <property type="protein sequence ID" value="PHK95185.1"/>
    <property type="molecule type" value="Genomic_DNA"/>
</dbReference>
<evidence type="ECO:0000256" key="4">
    <source>
        <dbReference type="ARBA" id="ARBA00022475"/>
    </source>
</evidence>
<feature type="transmembrane region" description="Helical" evidence="8">
    <location>
        <begin position="195"/>
        <end position="217"/>
    </location>
</feature>
<keyword evidence="6 8" id="KW-1133">Transmembrane helix</keyword>